<keyword evidence="5" id="KW-1185">Reference proteome</keyword>
<feature type="domain" description="DUF6534" evidence="3">
    <location>
        <begin position="28"/>
        <end position="135"/>
    </location>
</feature>
<dbReference type="Proteomes" id="UP001221142">
    <property type="component" value="Unassembled WGS sequence"/>
</dbReference>
<organism evidence="4 5">
    <name type="scientific">Roridomyces roridus</name>
    <dbReference type="NCBI Taxonomy" id="1738132"/>
    <lineage>
        <taxon>Eukaryota</taxon>
        <taxon>Fungi</taxon>
        <taxon>Dikarya</taxon>
        <taxon>Basidiomycota</taxon>
        <taxon>Agaricomycotina</taxon>
        <taxon>Agaricomycetes</taxon>
        <taxon>Agaricomycetidae</taxon>
        <taxon>Agaricales</taxon>
        <taxon>Marasmiineae</taxon>
        <taxon>Mycenaceae</taxon>
        <taxon>Roridomyces</taxon>
    </lineage>
</organism>
<feature type="compositionally biased region" description="Polar residues" evidence="1">
    <location>
        <begin position="143"/>
        <end position="157"/>
    </location>
</feature>
<feature type="region of interest" description="Disordered" evidence="1">
    <location>
        <begin position="143"/>
        <end position="164"/>
    </location>
</feature>
<keyword evidence="2" id="KW-0472">Membrane</keyword>
<evidence type="ECO:0000313" key="4">
    <source>
        <dbReference type="EMBL" id="KAJ7626946.1"/>
    </source>
</evidence>
<keyword evidence="2" id="KW-0812">Transmembrane</keyword>
<evidence type="ECO:0000256" key="2">
    <source>
        <dbReference type="SAM" id="Phobius"/>
    </source>
</evidence>
<dbReference type="PANTHER" id="PTHR40465">
    <property type="entry name" value="CHROMOSOME 1, WHOLE GENOME SHOTGUN SEQUENCE"/>
    <property type="match status" value="1"/>
</dbReference>
<evidence type="ECO:0000256" key="1">
    <source>
        <dbReference type="SAM" id="MobiDB-lite"/>
    </source>
</evidence>
<sequence>MPAGLAERPYYTETSRVIVPVNIWLISSAVTDLGISVILVTHLNKMKTGFKHTASTTSHHYISHSYPVRSIFQEKTLSRIVRVSFETAALTSFLAIVDLLVYITTGKENTAHLAFQMVVGKTYNHSVMVPLLARTRIRNEFDSNSAGRLGNSDSGGTRPTGPAVGVTVTRTQIRVTDRVEIPMKALGAEEEEMEMETSSAKIERMV</sequence>
<dbReference type="PANTHER" id="PTHR40465:SF1">
    <property type="entry name" value="DUF6534 DOMAIN-CONTAINING PROTEIN"/>
    <property type="match status" value="1"/>
</dbReference>
<reference evidence="4" key="1">
    <citation type="submission" date="2023-03" db="EMBL/GenBank/DDBJ databases">
        <title>Massive genome expansion in bonnet fungi (Mycena s.s.) driven by repeated elements and novel gene families across ecological guilds.</title>
        <authorList>
            <consortium name="Lawrence Berkeley National Laboratory"/>
            <person name="Harder C.B."/>
            <person name="Miyauchi S."/>
            <person name="Viragh M."/>
            <person name="Kuo A."/>
            <person name="Thoen E."/>
            <person name="Andreopoulos B."/>
            <person name="Lu D."/>
            <person name="Skrede I."/>
            <person name="Drula E."/>
            <person name="Henrissat B."/>
            <person name="Morin E."/>
            <person name="Kohler A."/>
            <person name="Barry K."/>
            <person name="LaButti K."/>
            <person name="Morin E."/>
            <person name="Salamov A."/>
            <person name="Lipzen A."/>
            <person name="Mereny Z."/>
            <person name="Hegedus B."/>
            <person name="Baldrian P."/>
            <person name="Stursova M."/>
            <person name="Weitz H."/>
            <person name="Taylor A."/>
            <person name="Grigoriev I.V."/>
            <person name="Nagy L.G."/>
            <person name="Martin F."/>
            <person name="Kauserud H."/>
        </authorList>
    </citation>
    <scope>NUCLEOTIDE SEQUENCE</scope>
    <source>
        <strain evidence="4">9284</strain>
    </source>
</reference>
<dbReference type="Pfam" id="PF20152">
    <property type="entry name" value="DUF6534"/>
    <property type="match status" value="1"/>
</dbReference>
<gene>
    <name evidence="4" type="ORF">FB45DRAFT_1029321</name>
</gene>
<dbReference type="AlphaFoldDB" id="A0AAD7FJ73"/>
<proteinExistence type="predicted"/>
<dbReference type="InterPro" id="IPR045339">
    <property type="entry name" value="DUF6534"/>
</dbReference>
<evidence type="ECO:0000313" key="5">
    <source>
        <dbReference type="Proteomes" id="UP001221142"/>
    </source>
</evidence>
<dbReference type="EMBL" id="JARKIF010000011">
    <property type="protein sequence ID" value="KAJ7626946.1"/>
    <property type="molecule type" value="Genomic_DNA"/>
</dbReference>
<accession>A0AAD7FJ73</accession>
<protein>
    <recommendedName>
        <fullName evidence="3">DUF6534 domain-containing protein</fullName>
    </recommendedName>
</protein>
<comment type="caution">
    <text evidence="4">The sequence shown here is derived from an EMBL/GenBank/DDBJ whole genome shotgun (WGS) entry which is preliminary data.</text>
</comment>
<name>A0AAD7FJ73_9AGAR</name>
<evidence type="ECO:0000259" key="3">
    <source>
        <dbReference type="Pfam" id="PF20152"/>
    </source>
</evidence>
<keyword evidence="2" id="KW-1133">Transmembrane helix</keyword>
<feature type="transmembrane region" description="Helical" evidence="2">
    <location>
        <begin position="23"/>
        <end position="43"/>
    </location>
</feature>